<dbReference type="GO" id="GO:0003824">
    <property type="term" value="F:catalytic activity"/>
    <property type="evidence" value="ECO:0007669"/>
    <property type="project" value="InterPro"/>
</dbReference>
<dbReference type="PANTHER" id="PTHR45527">
    <property type="entry name" value="NONRIBOSOMAL PEPTIDE SYNTHETASE"/>
    <property type="match status" value="1"/>
</dbReference>
<proteinExistence type="predicted"/>
<dbReference type="FunFam" id="2.30.38.10:FF:000001">
    <property type="entry name" value="Non-ribosomal peptide synthetase PvdI"/>
    <property type="match status" value="1"/>
</dbReference>
<reference evidence="5 6" key="1">
    <citation type="submission" date="2019-10" db="EMBL/GenBank/DDBJ databases">
        <title>Whole genome shotgun sequence of Acrocarpospora corrugata NBRC 13972.</title>
        <authorList>
            <person name="Ichikawa N."/>
            <person name="Kimura A."/>
            <person name="Kitahashi Y."/>
            <person name="Komaki H."/>
            <person name="Oguchi A."/>
        </authorList>
    </citation>
    <scope>NUCLEOTIDE SEQUENCE [LARGE SCALE GENOMIC DNA]</scope>
    <source>
        <strain evidence="5 6">NBRC 13972</strain>
    </source>
</reference>
<sequence>MIELPLTAAQERVWFLQQVDPQDASYHLSQTTRLTGPIDPARLTRAFGDIVARHEALRARFPARDGGPVQVIDPPWPFELTRMAATPAEAEAMVSALIERPFDLAAGRLLRAWLIACGPDEHLLCVVAHHIVCDGRSIGIIADELTARYGGTALDPLPVRYSDVIEETEESAESLAYWTGELAGAAALELAVDRPRPAVADTASAHLLHPLPPEVTTPFAALAAKERCTLFMALMAVYQVLLSGRSGQSDFCVGFPTAGRDREDLERLVGYFSNTVVARGDLSGDPSFREVLRRTRTRLLAGYRHQKVPFERLLPALDIERDLSRAPLFQTMFGMHHQTGGPGLALEGVRSERADAGFGHTPYELKADIFGLSGIWQLLLVYNTGLFDEPTIAGYAHEFETLMARAAADPDLRLSELTAPTGAEYERLIHDWNRTAPPAADLVPDLIRRQVALRPDAIAVTGGDVRLSYAELDRRADDLAARLPVRPGELVAVCLPRTAESLVALLAVQRAGAAYVPIDPAYPPARLAFVLDDCAAALVLASSETVTALPDHPVPTVLIDSPPPARADFTRAPVRGADTAYVLYTSGSTGKPKGVPVPQAALANLLTSMAAMFDAAPEHVWLGLTSLSFDISALELYLPLVTGGRVAIADTATAGDGFAQARLIKEAGVTHVQATPSGWRMLLDSGYRDPALTALVGGEALGPELARRLRGSVGRLVNVYGPTETTIWSTAWEVPAKPAAVRIGAPIGGTQVYVLDERFNPVRAGVPGELLIGGAGVAHGYLGRASLTAERFVPDPYGAPGGRLYRTGDMVRWRPEGELEFLGRTDNQVKVRGHRIELGEVEAACEAFPGVIQAVAAVHEENLIAYIIGEVSLGAVSRALASTLPAHLVPARFIRITTLPMTPNGKVDRAALPSPTAQRAEFTPPRTDAESLVADVWTEVLGVPRVGAHDDFFRLGGQSLLAVRVAARILAITGVELPILTMFTRRTVADLAVALEEGLTAELSDMSDEEAERLLAGED</sequence>
<dbReference type="InterPro" id="IPR036736">
    <property type="entry name" value="ACP-like_sf"/>
</dbReference>
<dbReference type="InterPro" id="IPR010071">
    <property type="entry name" value="AA_adenyl_dom"/>
</dbReference>
<dbReference type="Pfam" id="PF00550">
    <property type="entry name" value="PP-binding"/>
    <property type="match status" value="1"/>
</dbReference>
<evidence type="ECO:0000256" key="1">
    <source>
        <dbReference type="ARBA" id="ARBA00001957"/>
    </source>
</evidence>
<comment type="cofactor">
    <cofactor evidence="1">
        <name>pantetheine 4'-phosphate</name>
        <dbReference type="ChEBI" id="CHEBI:47942"/>
    </cofactor>
</comment>
<dbReference type="OrthoDB" id="3671989at2"/>
<dbReference type="PANTHER" id="PTHR45527:SF1">
    <property type="entry name" value="FATTY ACID SYNTHASE"/>
    <property type="match status" value="1"/>
</dbReference>
<dbReference type="EMBL" id="BLAD01000060">
    <property type="protein sequence ID" value="GES02636.1"/>
    <property type="molecule type" value="Genomic_DNA"/>
</dbReference>
<evidence type="ECO:0000313" key="5">
    <source>
        <dbReference type="EMBL" id="GES02636.1"/>
    </source>
</evidence>
<dbReference type="CDD" id="cd19531">
    <property type="entry name" value="LCL_NRPS-like"/>
    <property type="match status" value="1"/>
</dbReference>
<dbReference type="RefSeq" id="WP_155338845.1">
    <property type="nucleotide sequence ID" value="NZ_BAAABN010000019.1"/>
</dbReference>
<name>A0A5M3W1N9_9ACTN</name>
<dbReference type="Gene3D" id="3.30.559.10">
    <property type="entry name" value="Chloramphenicol acetyltransferase-like domain"/>
    <property type="match status" value="1"/>
</dbReference>
<dbReference type="SUPFAM" id="SSF52777">
    <property type="entry name" value="CoA-dependent acyltransferases"/>
    <property type="match status" value="2"/>
</dbReference>
<dbReference type="InterPro" id="IPR029058">
    <property type="entry name" value="AB_hydrolase_fold"/>
</dbReference>
<dbReference type="InterPro" id="IPR020806">
    <property type="entry name" value="PKS_PP-bd"/>
</dbReference>
<dbReference type="PROSITE" id="PS50075">
    <property type="entry name" value="CARRIER"/>
    <property type="match status" value="1"/>
</dbReference>
<dbReference type="Pfam" id="PF00668">
    <property type="entry name" value="Condensation"/>
    <property type="match status" value="1"/>
</dbReference>
<dbReference type="InterPro" id="IPR020845">
    <property type="entry name" value="AMP-binding_CS"/>
</dbReference>
<dbReference type="Gene3D" id="3.40.50.1820">
    <property type="entry name" value="alpha/beta hydrolase"/>
    <property type="match status" value="1"/>
</dbReference>
<dbReference type="Proteomes" id="UP000334990">
    <property type="component" value="Unassembled WGS sequence"/>
</dbReference>
<dbReference type="FunFam" id="3.40.50.12780:FF:000012">
    <property type="entry name" value="Non-ribosomal peptide synthetase"/>
    <property type="match status" value="1"/>
</dbReference>
<keyword evidence="2" id="KW-0596">Phosphopantetheine</keyword>
<evidence type="ECO:0000256" key="2">
    <source>
        <dbReference type="ARBA" id="ARBA00022450"/>
    </source>
</evidence>
<dbReference type="InterPro" id="IPR023213">
    <property type="entry name" value="CAT-like_dom_sf"/>
</dbReference>
<dbReference type="SMART" id="SM00823">
    <property type="entry name" value="PKS_PP"/>
    <property type="match status" value="1"/>
</dbReference>
<dbReference type="InterPro" id="IPR009081">
    <property type="entry name" value="PP-bd_ACP"/>
</dbReference>
<dbReference type="InterPro" id="IPR000873">
    <property type="entry name" value="AMP-dep_synth/lig_dom"/>
</dbReference>
<dbReference type="GO" id="GO:0008610">
    <property type="term" value="P:lipid biosynthetic process"/>
    <property type="evidence" value="ECO:0007669"/>
    <property type="project" value="UniProtKB-ARBA"/>
</dbReference>
<dbReference type="InterPro" id="IPR001242">
    <property type="entry name" value="Condensation_dom"/>
</dbReference>
<dbReference type="GO" id="GO:0043041">
    <property type="term" value="P:amino acid activation for nonribosomal peptide biosynthetic process"/>
    <property type="evidence" value="ECO:0007669"/>
    <property type="project" value="TreeGrafter"/>
</dbReference>
<comment type="caution">
    <text evidence="5">The sequence shown here is derived from an EMBL/GenBank/DDBJ whole genome shotgun (WGS) entry which is preliminary data.</text>
</comment>
<dbReference type="SUPFAM" id="SSF47336">
    <property type="entry name" value="ACP-like"/>
    <property type="match status" value="1"/>
</dbReference>
<dbReference type="GO" id="GO:0005737">
    <property type="term" value="C:cytoplasm"/>
    <property type="evidence" value="ECO:0007669"/>
    <property type="project" value="TreeGrafter"/>
</dbReference>
<dbReference type="GO" id="GO:0031177">
    <property type="term" value="F:phosphopantetheine binding"/>
    <property type="evidence" value="ECO:0007669"/>
    <property type="project" value="InterPro"/>
</dbReference>
<dbReference type="AlphaFoldDB" id="A0A5M3W1N9"/>
<dbReference type="Pfam" id="PF00501">
    <property type="entry name" value="AMP-binding"/>
    <property type="match status" value="1"/>
</dbReference>
<evidence type="ECO:0000256" key="3">
    <source>
        <dbReference type="ARBA" id="ARBA00022553"/>
    </source>
</evidence>
<protein>
    <recommendedName>
        <fullName evidence="4">Carrier domain-containing protein</fullName>
    </recommendedName>
</protein>
<dbReference type="Gene3D" id="2.30.38.10">
    <property type="entry name" value="Luciferase, Domain 3"/>
    <property type="match status" value="1"/>
</dbReference>
<gene>
    <name evidence="5" type="ORF">Acor_47020</name>
</gene>
<feature type="domain" description="Carrier" evidence="4">
    <location>
        <begin position="924"/>
        <end position="999"/>
    </location>
</feature>
<dbReference type="FunFam" id="3.40.50.980:FF:000001">
    <property type="entry name" value="Non-ribosomal peptide synthetase"/>
    <property type="match status" value="1"/>
</dbReference>
<dbReference type="SUPFAM" id="SSF56801">
    <property type="entry name" value="Acetyl-CoA synthetase-like"/>
    <property type="match status" value="1"/>
</dbReference>
<dbReference type="Gene3D" id="3.40.50.980">
    <property type="match status" value="2"/>
</dbReference>
<dbReference type="FunFam" id="1.10.1200.10:FF:000005">
    <property type="entry name" value="Nonribosomal peptide synthetase 1"/>
    <property type="match status" value="1"/>
</dbReference>
<dbReference type="Gene3D" id="3.30.559.30">
    <property type="entry name" value="Nonribosomal peptide synthetase, condensation domain"/>
    <property type="match status" value="1"/>
</dbReference>
<dbReference type="NCBIfam" id="TIGR01733">
    <property type="entry name" value="AA-adenyl-dom"/>
    <property type="match status" value="1"/>
</dbReference>
<keyword evidence="3" id="KW-0597">Phosphoprotein</keyword>
<dbReference type="Gene3D" id="3.30.300.30">
    <property type="match status" value="1"/>
</dbReference>
<organism evidence="5 6">
    <name type="scientific">Acrocarpospora corrugata</name>
    <dbReference type="NCBI Taxonomy" id="35763"/>
    <lineage>
        <taxon>Bacteria</taxon>
        <taxon>Bacillati</taxon>
        <taxon>Actinomycetota</taxon>
        <taxon>Actinomycetes</taxon>
        <taxon>Streptosporangiales</taxon>
        <taxon>Streptosporangiaceae</taxon>
        <taxon>Acrocarpospora</taxon>
    </lineage>
</organism>
<dbReference type="InterPro" id="IPR045851">
    <property type="entry name" value="AMP-bd_C_sf"/>
</dbReference>
<dbReference type="PROSITE" id="PS00455">
    <property type="entry name" value="AMP_BINDING"/>
    <property type="match status" value="1"/>
</dbReference>
<evidence type="ECO:0000313" key="6">
    <source>
        <dbReference type="Proteomes" id="UP000334990"/>
    </source>
</evidence>
<keyword evidence="6" id="KW-1185">Reference proteome</keyword>
<accession>A0A5M3W1N9</accession>
<evidence type="ECO:0000259" key="4">
    <source>
        <dbReference type="PROSITE" id="PS50075"/>
    </source>
</evidence>
<dbReference type="GO" id="GO:0044550">
    <property type="term" value="P:secondary metabolite biosynthetic process"/>
    <property type="evidence" value="ECO:0007669"/>
    <property type="project" value="TreeGrafter"/>
</dbReference>